<feature type="domain" description="FIST" evidence="6">
    <location>
        <begin position="40"/>
        <end position="241"/>
    </location>
</feature>
<evidence type="ECO:0000256" key="2">
    <source>
        <dbReference type="ARBA" id="ARBA00022475"/>
    </source>
</evidence>
<name>A0ABV0KE19_9CYAN</name>
<comment type="caution">
    <text evidence="8">The sequence shown here is derived from an EMBL/GenBank/DDBJ whole genome shotgun (WGS) entry which is preliminary data.</text>
</comment>
<dbReference type="PANTHER" id="PTHR14939">
    <property type="entry name" value="F-BOX ONLY PROTEIN 22"/>
    <property type="match status" value="1"/>
</dbReference>
<evidence type="ECO:0000256" key="5">
    <source>
        <dbReference type="ARBA" id="ARBA00023136"/>
    </source>
</evidence>
<dbReference type="EMBL" id="JAMPLM010000002">
    <property type="protein sequence ID" value="MEP1057477.1"/>
    <property type="molecule type" value="Genomic_DNA"/>
</dbReference>
<dbReference type="PIRSF" id="PIRSF018953">
    <property type="entry name" value="UCP018953"/>
    <property type="match status" value="1"/>
</dbReference>
<dbReference type="Proteomes" id="UP001476950">
    <property type="component" value="Unassembled WGS sequence"/>
</dbReference>
<dbReference type="Pfam" id="PF08495">
    <property type="entry name" value="FIST"/>
    <property type="match status" value="1"/>
</dbReference>
<dbReference type="InterPro" id="IPR013702">
    <property type="entry name" value="FIST_domain_N"/>
</dbReference>
<organism evidence="8 9">
    <name type="scientific">Stenomitos frigidus AS-A4</name>
    <dbReference type="NCBI Taxonomy" id="2933935"/>
    <lineage>
        <taxon>Bacteria</taxon>
        <taxon>Bacillati</taxon>
        <taxon>Cyanobacteriota</taxon>
        <taxon>Cyanophyceae</taxon>
        <taxon>Leptolyngbyales</taxon>
        <taxon>Leptolyngbyaceae</taxon>
        <taxon>Stenomitos</taxon>
    </lineage>
</organism>
<dbReference type="InterPro" id="IPR019494">
    <property type="entry name" value="FIST_C"/>
</dbReference>
<dbReference type="SMART" id="SM00897">
    <property type="entry name" value="FIST"/>
    <property type="match status" value="1"/>
</dbReference>
<reference evidence="8 9" key="1">
    <citation type="submission" date="2022-04" db="EMBL/GenBank/DDBJ databases">
        <title>Positive selection, recombination, and allopatry shape intraspecific diversity of widespread and dominant cyanobacteria.</title>
        <authorList>
            <person name="Wei J."/>
            <person name="Shu W."/>
            <person name="Hu C."/>
        </authorList>
    </citation>
    <scope>NUCLEOTIDE SEQUENCE [LARGE SCALE GENOMIC DNA]</scope>
    <source>
        <strain evidence="8 9">AS-A4</strain>
    </source>
</reference>
<evidence type="ECO:0000313" key="8">
    <source>
        <dbReference type="EMBL" id="MEP1057477.1"/>
    </source>
</evidence>
<evidence type="ECO:0000259" key="6">
    <source>
        <dbReference type="SMART" id="SM00897"/>
    </source>
</evidence>
<dbReference type="RefSeq" id="WP_242033604.1">
    <property type="nucleotide sequence ID" value="NZ_JAMPLM010000002.1"/>
</dbReference>
<evidence type="ECO:0000256" key="4">
    <source>
        <dbReference type="ARBA" id="ARBA00022989"/>
    </source>
</evidence>
<evidence type="ECO:0000259" key="7">
    <source>
        <dbReference type="SMART" id="SM01204"/>
    </source>
</evidence>
<sequence>MTGGDSANAMQWVSTLSTRPSLEAAVDDVVQKAQALLNNAPTVGFVFIAAAFASEYSRLLPLLRERLPDIPLIGCGGNGVVGSKGTEQPQEVEDEPAIALTLATLPDVNVRSFHITVEQLPDLDSAPDAWVKLIDVPIDEQPQFVLLADQSFPKINDLLQGLDFAYPGSVKVGGVASAATPNGSSGLFCNAHLHRDGVVGIALSGNVVLETIVAQGCRPIGQPYWVTEGERNILLGLEEQADTSPVPHGGGALVSQKRTPLEVLQDLIQTLDADDQMLAQNSLFVGVAQNEFKQDLEQGDFLIRYLLGVDPRVGAIAIGDRIRPGQRIQFHLRDAQTSAEDLEMLLERYQQTKPASAIGALMFACVGRGNRLYDEPNFDSQLFSRYLPDVPLSGFFCSGEIGPVGDSTFLHGFTSVFGIVRQP</sequence>
<protein>
    <submittedName>
        <fullName evidence="8">FIST C-terminal domain-containing protein</fullName>
    </submittedName>
</protein>
<keyword evidence="4" id="KW-1133">Transmembrane helix</keyword>
<evidence type="ECO:0000256" key="1">
    <source>
        <dbReference type="ARBA" id="ARBA00004651"/>
    </source>
</evidence>
<accession>A0ABV0KE19</accession>
<dbReference type="InterPro" id="IPR016741">
    <property type="entry name" value="UCP018953"/>
</dbReference>
<keyword evidence="3" id="KW-0812">Transmembrane</keyword>
<evidence type="ECO:0000256" key="3">
    <source>
        <dbReference type="ARBA" id="ARBA00022692"/>
    </source>
</evidence>
<evidence type="ECO:0000313" key="9">
    <source>
        <dbReference type="Proteomes" id="UP001476950"/>
    </source>
</evidence>
<keyword evidence="5" id="KW-0472">Membrane</keyword>
<gene>
    <name evidence="8" type="ORF">NDI38_03445</name>
</gene>
<keyword evidence="9" id="KW-1185">Reference proteome</keyword>
<dbReference type="PANTHER" id="PTHR14939:SF5">
    <property type="entry name" value="F-BOX ONLY PROTEIN 22"/>
    <property type="match status" value="1"/>
</dbReference>
<keyword evidence="2" id="KW-1003">Cell membrane</keyword>
<feature type="domain" description="FIST C-domain" evidence="7">
    <location>
        <begin position="260"/>
        <end position="404"/>
    </location>
</feature>
<dbReference type="Pfam" id="PF10442">
    <property type="entry name" value="FIST_C"/>
    <property type="match status" value="1"/>
</dbReference>
<dbReference type="SMART" id="SM01204">
    <property type="entry name" value="FIST_C"/>
    <property type="match status" value="1"/>
</dbReference>
<proteinExistence type="predicted"/>
<comment type="subcellular location">
    <subcellularLocation>
        <location evidence="1">Cell membrane</location>
        <topology evidence="1">Multi-pass membrane protein</topology>
    </subcellularLocation>
</comment>